<name>G4ZPK6_PHYSP</name>
<feature type="region of interest" description="Disordered" evidence="1">
    <location>
        <begin position="68"/>
        <end position="96"/>
    </location>
</feature>
<dbReference type="AlphaFoldDB" id="G4ZPK6"/>
<dbReference type="EMBL" id="JH159155">
    <property type="protein sequence ID" value="EGZ16318.1"/>
    <property type="molecule type" value="Genomic_DNA"/>
</dbReference>
<dbReference type="Proteomes" id="UP000002640">
    <property type="component" value="Unassembled WGS sequence"/>
</dbReference>
<dbReference type="GeneID" id="20646824"/>
<dbReference type="InParanoid" id="G4ZPK6"/>
<evidence type="ECO:0000313" key="2">
    <source>
        <dbReference type="EMBL" id="EGZ16318.1"/>
    </source>
</evidence>
<dbReference type="RefSeq" id="XP_009530067.1">
    <property type="nucleotide sequence ID" value="XM_009531772.1"/>
</dbReference>
<sequence length="96" mass="9633">MGAMGAAGRGPVPEVAPANSSPVPSSGAARGGSPGPFSAPAEPKTGAGGSPMHASLARLEWLAMEHSLSVDGERSRGCQSGHQKRMRRCGGEGPKR</sequence>
<keyword evidence="3" id="KW-1185">Reference proteome</keyword>
<evidence type="ECO:0000313" key="3">
    <source>
        <dbReference type="Proteomes" id="UP000002640"/>
    </source>
</evidence>
<feature type="region of interest" description="Disordered" evidence="1">
    <location>
        <begin position="1"/>
        <end position="53"/>
    </location>
</feature>
<evidence type="ECO:0000256" key="1">
    <source>
        <dbReference type="SAM" id="MobiDB-lite"/>
    </source>
</evidence>
<organism evidence="2 3">
    <name type="scientific">Phytophthora sojae (strain P6497)</name>
    <name type="common">Soybean stem and root rot agent</name>
    <name type="synonym">Phytophthora megasperma f. sp. glycines</name>
    <dbReference type="NCBI Taxonomy" id="1094619"/>
    <lineage>
        <taxon>Eukaryota</taxon>
        <taxon>Sar</taxon>
        <taxon>Stramenopiles</taxon>
        <taxon>Oomycota</taxon>
        <taxon>Peronosporomycetes</taxon>
        <taxon>Peronosporales</taxon>
        <taxon>Peronosporaceae</taxon>
        <taxon>Phytophthora</taxon>
    </lineage>
</organism>
<accession>G4ZPK6</accession>
<dbReference type="KEGG" id="psoj:PHYSODRAFT_334512"/>
<reference evidence="2 3" key="1">
    <citation type="journal article" date="2006" name="Science">
        <title>Phytophthora genome sequences uncover evolutionary origins and mechanisms of pathogenesis.</title>
        <authorList>
            <person name="Tyler B.M."/>
            <person name="Tripathy S."/>
            <person name="Zhang X."/>
            <person name="Dehal P."/>
            <person name="Jiang R.H."/>
            <person name="Aerts A."/>
            <person name="Arredondo F.D."/>
            <person name="Baxter L."/>
            <person name="Bensasson D."/>
            <person name="Beynon J.L."/>
            <person name="Chapman J."/>
            <person name="Damasceno C.M."/>
            <person name="Dorrance A.E."/>
            <person name="Dou D."/>
            <person name="Dickerman A.W."/>
            <person name="Dubchak I.L."/>
            <person name="Garbelotto M."/>
            <person name="Gijzen M."/>
            <person name="Gordon S.G."/>
            <person name="Govers F."/>
            <person name="Grunwald N.J."/>
            <person name="Huang W."/>
            <person name="Ivors K.L."/>
            <person name="Jones R.W."/>
            <person name="Kamoun S."/>
            <person name="Krampis K."/>
            <person name="Lamour K.H."/>
            <person name="Lee M.K."/>
            <person name="McDonald W.H."/>
            <person name="Medina M."/>
            <person name="Meijer H.J."/>
            <person name="Nordberg E.K."/>
            <person name="Maclean D.J."/>
            <person name="Ospina-Giraldo M.D."/>
            <person name="Morris P.F."/>
            <person name="Phuntumart V."/>
            <person name="Putnam N.H."/>
            <person name="Rash S."/>
            <person name="Rose J.K."/>
            <person name="Sakihama Y."/>
            <person name="Salamov A.A."/>
            <person name="Savidor A."/>
            <person name="Scheuring C.F."/>
            <person name="Smith B.M."/>
            <person name="Sobral B.W."/>
            <person name="Terry A."/>
            <person name="Torto-Alalibo T.A."/>
            <person name="Win J."/>
            <person name="Xu Z."/>
            <person name="Zhang H."/>
            <person name="Grigoriev I.V."/>
            <person name="Rokhsar D.S."/>
            <person name="Boore J.L."/>
        </authorList>
    </citation>
    <scope>NUCLEOTIDE SEQUENCE [LARGE SCALE GENOMIC DNA]</scope>
    <source>
        <strain evidence="2 3">P6497</strain>
    </source>
</reference>
<gene>
    <name evidence="2" type="ORF">PHYSODRAFT_334512</name>
</gene>
<protein>
    <submittedName>
        <fullName evidence="2">Uncharacterized protein</fullName>
    </submittedName>
</protein>
<proteinExistence type="predicted"/>
<feature type="compositionally biased region" description="Low complexity" evidence="1">
    <location>
        <begin position="11"/>
        <end position="28"/>
    </location>
</feature>